<keyword evidence="4" id="KW-0808">Transferase</keyword>
<evidence type="ECO:0000256" key="11">
    <source>
        <dbReference type="SAM" id="MobiDB-lite"/>
    </source>
</evidence>
<keyword evidence="14" id="KW-1185">Reference proteome</keyword>
<evidence type="ECO:0000256" key="9">
    <source>
        <dbReference type="ARBA" id="ARBA00024708"/>
    </source>
</evidence>
<gene>
    <name evidence="13" type="ORF">M413DRAFT_437986</name>
</gene>
<dbReference type="GO" id="GO:0006506">
    <property type="term" value="P:GPI anchor biosynthetic process"/>
    <property type="evidence" value="ECO:0007669"/>
    <property type="project" value="TreeGrafter"/>
</dbReference>
<feature type="signal peptide" evidence="12">
    <location>
        <begin position="1"/>
        <end position="18"/>
    </location>
</feature>
<sequence>MRTSTFLAISIRVLVSLSTRTFFQPDEYFQSLEPAHHLVFGYGHLTWEWLTAHPVRSIVYPAINVPIFWILKVSGLAESKSIGEWLLIACPKVVHGCLAALTDIYVGEVARVALGHDYVSSAHFISLTSLFHALALSRSLSNSLETSLSTIAFAYYPWDASTQLSPQLIFNRTRLRKMIAFSALACMIRPTNAVIWAFLYANLFWAIHRHQRAFLMIARDITSAGLLASIVLVLMDSLYFGRLTITPLNFLRANLSSVSLFYGANPWHYYITQAIPILLTTALPFTLHGIWISMRTKSARENNSLKIMLVTVLWTVSVYSFAGHKEWRFLHPILPILHIFATKSLVDLVSGPSRPEKRPTKQKSRPKPKPQALTFIHRYFKLPNVAKRHLTLLLATLPVSTYLVLFYCSAPISVLSFLRAIPRNELNSTTIGMLMPCHSTPGQAFLHREELANGRMWALGCEPPLNHQNLSTYRDQTTVFFDSPMDYLLTYFPAHVKPSFPVSSFPTSIPGAPTPVLSSGSSTQPPYPWRHEWPRYFIFFGQLLLEPGVRGILEEQGYQEVWKAGREWEGEGHRKGGVKVWEWSKRHRTFIQ</sequence>
<evidence type="ECO:0000256" key="3">
    <source>
        <dbReference type="ARBA" id="ARBA00022676"/>
    </source>
</evidence>
<evidence type="ECO:0000313" key="14">
    <source>
        <dbReference type="Proteomes" id="UP000053424"/>
    </source>
</evidence>
<dbReference type="InterPro" id="IPR005599">
    <property type="entry name" value="GPI_mannosylTrfase"/>
</dbReference>
<comment type="similarity">
    <text evidence="2">Belongs to the glycosyltransferase 22 family. PIGB subfamily.</text>
</comment>
<dbReference type="OrthoDB" id="416834at2759"/>
<dbReference type="Pfam" id="PF03901">
    <property type="entry name" value="Glyco_transf_22"/>
    <property type="match status" value="1"/>
</dbReference>
<feature type="transmembrane region" description="Helical" evidence="10">
    <location>
        <begin position="178"/>
        <end position="201"/>
    </location>
</feature>
<evidence type="ECO:0000256" key="12">
    <source>
        <dbReference type="SAM" id="SignalP"/>
    </source>
</evidence>
<feature type="transmembrane region" description="Helical" evidence="10">
    <location>
        <begin position="213"/>
        <end position="235"/>
    </location>
</feature>
<keyword evidence="12" id="KW-0732">Signal</keyword>
<evidence type="ECO:0000256" key="7">
    <source>
        <dbReference type="ARBA" id="ARBA00022989"/>
    </source>
</evidence>
<keyword evidence="6 10" id="KW-0256">Endoplasmic reticulum</keyword>
<dbReference type="PANTHER" id="PTHR22760:SF4">
    <property type="entry name" value="GPI MANNOSYLTRANSFERASE 3"/>
    <property type="match status" value="1"/>
</dbReference>
<evidence type="ECO:0000256" key="1">
    <source>
        <dbReference type="ARBA" id="ARBA00004477"/>
    </source>
</evidence>
<evidence type="ECO:0000256" key="4">
    <source>
        <dbReference type="ARBA" id="ARBA00022679"/>
    </source>
</evidence>
<dbReference type="HOGENOM" id="CLU_012353_0_1_1"/>
<feature type="transmembrane region" description="Helical" evidence="10">
    <location>
        <begin position="304"/>
        <end position="323"/>
    </location>
</feature>
<dbReference type="STRING" id="686832.A0A0C3CY96"/>
<keyword evidence="5 10" id="KW-0812">Transmembrane</keyword>
<dbReference type="AlphaFoldDB" id="A0A0C3CY96"/>
<reference evidence="14" key="2">
    <citation type="submission" date="2015-01" db="EMBL/GenBank/DDBJ databases">
        <title>Evolutionary Origins and Diversification of the Mycorrhizal Mutualists.</title>
        <authorList>
            <consortium name="DOE Joint Genome Institute"/>
            <consortium name="Mycorrhizal Genomics Consortium"/>
            <person name="Kohler A."/>
            <person name="Kuo A."/>
            <person name="Nagy L.G."/>
            <person name="Floudas D."/>
            <person name="Copeland A."/>
            <person name="Barry K.W."/>
            <person name="Cichocki N."/>
            <person name="Veneault-Fourrey C."/>
            <person name="LaButti K."/>
            <person name="Lindquist E.A."/>
            <person name="Lipzen A."/>
            <person name="Lundell T."/>
            <person name="Morin E."/>
            <person name="Murat C."/>
            <person name="Riley R."/>
            <person name="Ohm R."/>
            <person name="Sun H."/>
            <person name="Tunlid A."/>
            <person name="Henrissat B."/>
            <person name="Grigoriev I.V."/>
            <person name="Hibbett D.S."/>
            <person name="Martin F."/>
        </authorList>
    </citation>
    <scope>NUCLEOTIDE SEQUENCE [LARGE SCALE GENOMIC DNA]</scope>
    <source>
        <strain evidence="14">h7</strain>
    </source>
</reference>
<keyword evidence="8 10" id="KW-0472">Membrane</keyword>
<reference evidence="13 14" key="1">
    <citation type="submission" date="2014-04" db="EMBL/GenBank/DDBJ databases">
        <authorList>
            <consortium name="DOE Joint Genome Institute"/>
            <person name="Kuo A."/>
            <person name="Gay G."/>
            <person name="Dore J."/>
            <person name="Kohler A."/>
            <person name="Nagy L.G."/>
            <person name="Floudas D."/>
            <person name="Copeland A."/>
            <person name="Barry K.W."/>
            <person name="Cichocki N."/>
            <person name="Veneault-Fourrey C."/>
            <person name="LaButti K."/>
            <person name="Lindquist E.A."/>
            <person name="Lipzen A."/>
            <person name="Lundell T."/>
            <person name="Morin E."/>
            <person name="Murat C."/>
            <person name="Sun H."/>
            <person name="Tunlid A."/>
            <person name="Henrissat B."/>
            <person name="Grigoriev I.V."/>
            <person name="Hibbett D.S."/>
            <person name="Martin F."/>
            <person name="Nordberg H.P."/>
            <person name="Cantor M.N."/>
            <person name="Hua S.X."/>
        </authorList>
    </citation>
    <scope>NUCLEOTIDE SEQUENCE [LARGE SCALE GENOMIC DNA]</scope>
    <source>
        <strain evidence="14">h7</strain>
    </source>
</reference>
<dbReference type="PANTHER" id="PTHR22760">
    <property type="entry name" value="GLYCOSYLTRANSFERASE"/>
    <property type="match status" value="1"/>
</dbReference>
<comment type="function">
    <text evidence="9">Mannosyltransferase involved in glycosylphosphatidylinositol-anchor biosynthesis. Transfers the third mannose to Man2-GlcN-acyl-PI during GPI precursor assembly.</text>
</comment>
<dbReference type="Proteomes" id="UP000053424">
    <property type="component" value="Unassembled WGS sequence"/>
</dbReference>
<protein>
    <recommendedName>
        <fullName evidence="10">Mannosyltransferase</fullName>
        <ecNumber evidence="10">2.4.1.-</ecNumber>
    </recommendedName>
</protein>
<keyword evidence="3 10" id="KW-0328">Glycosyltransferase</keyword>
<feature type="chain" id="PRO_5002162955" description="Mannosyltransferase" evidence="12">
    <location>
        <begin position="19"/>
        <end position="592"/>
    </location>
</feature>
<dbReference type="GO" id="GO:0000026">
    <property type="term" value="F:alpha-1,2-mannosyltransferase activity"/>
    <property type="evidence" value="ECO:0007669"/>
    <property type="project" value="TreeGrafter"/>
</dbReference>
<name>A0A0C3CY96_HEBCY</name>
<evidence type="ECO:0000256" key="2">
    <source>
        <dbReference type="ARBA" id="ARBA00006065"/>
    </source>
</evidence>
<evidence type="ECO:0000256" key="8">
    <source>
        <dbReference type="ARBA" id="ARBA00023136"/>
    </source>
</evidence>
<dbReference type="GO" id="GO:0005789">
    <property type="term" value="C:endoplasmic reticulum membrane"/>
    <property type="evidence" value="ECO:0007669"/>
    <property type="project" value="UniProtKB-SubCell"/>
</dbReference>
<dbReference type="EC" id="2.4.1.-" evidence="10"/>
<evidence type="ECO:0000313" key="13">
    <source>
        <dbReference type="EMBL" id="KIM48811.1"/>
    </source>
</evidence>
<keyword evidence="7 10" id="KW-1133">Transmembrane helix</keyword>
<feature type="transmembrane region" description="Helical" evidence="10">
    <location>
        <begin position="390"/>
        <end position="418"/>
    </location>
</feature>
<accession>A0A0C3CY96</accession>
<organism evidence="13 14">
    <name type="scientific">Hebeloma cylindrosporum</name>
    <dbReference type="NCBI Taxonomy" id="76867"/>
    <lineage>
        <taxon>Eukaryota</taxon>
        <taxon>Fungi</taxon>
        <taxon>Dikarya</taxon>
        <taxon>Basidiomycota</taxon>
        <taxon>Agaricomycotina</taxon>
        <taxon>Agaricomycetes</taxon>
        <taxon>Agaricomycetidae</taxon>
        <taxon>Agaricales</taxon>
        <taxon>Agaricineae</taxon>
        <taxon>Hymenogastraceae</taxon>
        <taxon>Hebeloma</taxon>
    </lineage>
</organism>
<evidence type="ECO:0000256" key="10">
    <source>
        <dbReference type="RuleBase" id="RU363075"/>
    </source>
</evidence>
<feature type="transmembrane region" description="Helical" evidence="10">
    <location>
        <begin position="267"/>
        <end position="292"/>
    </location>
</feature>
<dbReference type="EMBL" id="KN831768">
    <property type="protein sequence ID" value="KIM48811.1"/>
    <property type="molecule type" value="Genomic_DNA"/>
</dbReference>
<evidence type="ECO:0000256" key="5">
    <source>
        <dbReference type="ARBA" id="ARBA00022692"/>
    </source>
</evidence>
<comment type="subcellular location">
    <subcellularLocation>
        <location evidence="1 10">Endoplasmic reticulum membrane</location>
        <topology evidence="1 10">Multi-pass membrane protein</topology>
    </subcellularLocation>
</comment>
<proteinExistence type="inferred from homology"/>
<evidence type="ECO:0000256" key="6">
    <source>
        <dbReference type="ARBA" id="ARBA00022824"/>
    </source>
</evidence>
<feature type="region of interest" description="Disordered" evidence="11">
    <location>
        <begin position="350"/>
        <end position="369"/>
    </location>
</feature>